<gene>
    <name evidence="3" type="ORF">ALAG00032_LOCUS15161</name>
</gene>
<reference evidence="3" key="1">
    <citation type="submission" date="2021-01" db="EMBL/GenBank/DDBJ databases">
        <authorList>
            <person name="Corre E."/>
            <person name="Pelletier E."/>
            <person name="Niang G."/>
            <person name="Scheremetjew M."/>
            <person name="Finn R."/>
            <person name="Kale V."/>
            <person name="Holt S."/>
            <person name="Cochrane G."/>
            <person name="Meng A."/>
            <person name="Brown T."/>
            <person name="Cohen L."/>
        </authorList>
    </citation>
    <scope>NUCLEOTIDE SEQUENCE</scope>
    <source>
        <strain evidence="3">CCMP1510</strain>
    </source>
</reference>
<organism evidence="3">
    <name type="scientific">Aureoumbra lagunensis</name>
    <dbReference type="NCBI Taxonomy" id="44058"/>
    <lineage>
        <taxon>Eukaryota</taxon>
        <taxon>Sar</taxon>
        <taxon>Stramenopiles</taxon>
        <taxon>Ochrophyta</taxon>
        <taxon>Pelagophyceae</taxon>
        <taxon>Pelagomonadales</taxon>
        <taxon>Aureoumbra</taxon>
    </lineage>
</organism>
<dbReference type="GO" id="GO:0005737">
    <property type="term" value="C:cytoplasm"/>
    <property type="evidence" value="ECO:0007669"/>
    <property type="project" value="TreeGrafter"/>
</dbReference>
<protein>
    <recommendedName>
        <fullName evidence="2">CID domain-containing protein</fullName>
    </recommendedName>
</protein>
<dbReference type="AlphaFoldDB" id="A0A7S3K455"/>
<dbReference type="InterPro" id="IPR008942">
    <property type="entry name" value="ENTH_VHS"/>
</dbReference>
<evidence type="ECO:0000259" key="2">
    <source>
        <dbReference type="PROSITE" id="PS51391"/>
    </source>
</evidence>
<name>A0A7S3K455_9STRA</name>
<dbReference type="PROSITE" id="PS51391">
    <property type="entry name" value="CID"/>
    <property type="match status" value="1"/>
</dbReference>
<proteinExistence type="predicted"/>
<feature type="domain" description="CID" evidence="2">
    <location>
        <begin position="2"/>
        <end position="158"/>
    </location>
</feature>
<dbReference type="GO" id="GO:0031124">
    <property type="term" value="P:mRNA 3'-end processing"/>
    <property type="evidence" value="ECO:0007669"/>
    <property type="project" value="InterPro"/>
</dbReference>
<dbReference type="InterPro" id="IPR006569">
    <property type="entry name" value="CID_dom"/>
</dbReference>
<dbReference type="PANTHER" id="PTHR15921">
    <property type="entry name" value="PRE-MRNA CLEAVAGE COMPLEX II"/>
    <property type="match status" value="1"/>
</dbReference>
<dbReference type="InterPro" id="IPR045154">
    <property type="entry name" value="PCF11-like"/>
</dbReference>
<dbReference type="Pfam" id="PF04818">
    <property type="entry name" value="CID"/>
    <property type="match status" value="1"/>
</dbReference>
<feature type="region of interest" description="Disordered" evidence="1">
    <location>
        <begin position="225"/>
        <end position="247"/>
    </location>
</feature>
<dbReference type="GO" id="GO:0005849">
    <property type="term" value="C:mRNA cleavage factor complex"/>
    <property type="evidence" value="ECO:0007669"/>
    <property type="project" value="TreeGrafter"/>
</dbReference>
<dbReference type="GO" id="GO:0003729">
    <property type="term" value="F:mRNA binding"/>
    <property type="evidence" value="ECO:0007669"/>
    <property type="project" value="InterPro"/>
</dbReference>
<evidence type="ECO:0000256" key="1">
    <source>
        <dbReference type="SAM" id="MobiDB-lite"/>
    </source>
</evidence>
<dbReference type="PANTHER" id="PTHR15921:SF3">
    <property type="entry name" value="PRE-MRNA CLEAVAGE COMPLEX 2 PROTEIN PCF11"/>
    <property type="match status" value="1"/>
</dbReference>
<accession>A0A7S3K455</accession>
<dbReference type="SUPFAM" id="SSF48464">
    <property type="entry name" value="ENTH/VHS domain"/>
    <property type="match status" value="1"/>
</dbReference>
<evidence type="ECO:0000313" key="3">
    <source>
        <dbReference type="EMBL" id="CAE0374358.1"/>
    </source>
</evidence>
<sequence length="762" mass="85598">MDAESQVLRFAVLIEKLAEFPDRDLIYQIWQSAKLGLDTGGIDLAQRMAAIILDLLDDDNLAVGRRVPLLYALDAIVKNLGAAYQLIFSIRLKKVFEKCFVTVNEKDKTRMHHVLRTWNEKKIFLELIDDLNAIVAPWLSQFMAQTEEKEENKYDIAKPALPQTALSTATNQVQKNTIRVAQRLPRYQPPPPSSATTNEITALPQTDYQTFQQQRRQKRIQALADNNDDGNKVVDDGSNQQQISSNNGDEQHVDMVEILPGLTPVEEDDDFNKELQDSGKAQMKIPKQRKMPNLNPRLDQLEKNVSRVPKKRMKLEQIQAESPAVTALAREDLYALQMDLNETNPMSLEEVAVSQPELFEKLIIGSRAKLQAQRTNIRLAADWPKALAPGPNCGAIATEAIRHALLLADSLEYRTIAFSRNAAPQSVHKNLAREAERMVGHLRTLSKRRERTPELAAKIAHNLISNIATKQSNTEIENNTITAQEAGIRATRSIPKCVAFLSEAFLSSHAFSLVNLIESPQPDDGALQAMYQAPRFVSKHDNIRFDTMEELQKHSAQHSVTKQSRVWAPTQRQWCTERLLDVQREIDAALPSVFGSINAQNNSAHFENQEDEAFQPVPAPPDGATTHCPVCGDAFDLEYRNDHFILQHAVIVPVADSNYPVAVHIRCRDATCGRNGTLQSENLLKDIQEEQHIKLALQTETQMQIDTIDTITDNTKTAQETHQENDMCLDNNEDDDPSKNTAVRPKTQEGVGGQDGELDQLL</sequence>
<feature type="region of interest" description="Disordered" evidence="1">
    <location>
        <begin position="717"/>
        <end position="762"/>
    </location>
</feature>
<dbReference type="GO" id="GO:0006369">
    <property type="term" value="P:termination of RNA polymerase II transcription"/>
    <property type="evidence" value="ECO:0007669"/>
    <property type="project" value="InterPro"/>
</dbReference>
<dbReference type="GO" id="GO:0000993">
    <property type="term" value="F:RNA polymerase II complex binding"/>
    <property type="evidence" value="ECO:0007669"/>
    <property type="project" value="InterPro"/>
</dbReference>
<dbReference type="EMBL" id="HBIJ01023071">
    <property type="protein sequence ID" value="CAE0374358.1"/>
    <property type="molecule type" value="Transcribed_RNA"/>
</dbReference>
<dbReference type="Gene3D" id="1.25.40.90">
    <property type="match status" value="1"/>
</dbReference>